<keyword evidence="6" id="KW-0833">Ubl conjugation pathway</keyword>
<dbReference type="GO" id="GO:0008270">
    <property type="term" value="F:zinc ion binding"/>
    <property type="evidence" value="ECO:0007669"/>
    <property type="project" value="UniProtKB-KW"/>
</dbReference>
<comment type="subcellular location">
    <subcellularLocation>
        <location evidence="1">Membrane</location>
        <topology evidence="1">Multi-pass membrane protein</topology>
    </subcellularLocation>
</comment>
<feature type="domain" description="RING-CH-type" evidence="10">
    <location>
        <begin position="157"/>
        <end position="224"/>
    </location>
</feature>
<organism evidence="11 12">
    <name type="scientific">Toxocara canis</name>
    <name type="common">Canine roundworm</name>
    <dbReference type="NCBI Taxonomy" id="6265"/>
    <lineage>
        <taxon>Eukaryota</taxon>
        <taxon>Metazoa</taxon>
        <taxon>Ecdysozoa</taxon>
        <taxon>Nematoda</taxon>
        <taxon>Chromadorea</taxon>
        <taxon>Rhabditida</taxon>
        <taxon>Spirurina</taxon>
        <taxon>Ascaridomorpha</taxon>
        <taxon>Ascaridoidea</taxon>
        <taxon>Toxocaridae</taxon>
        <taxon>Toxocara</taxon>
    </lineage>
</organism>
<keyword evidence="9" id="KW-0472">Membrane</keyword>
<protein>
    <submittedName>
        <fullName evidence="11">E3 ubiquitin-protein ligase MARCH1</fullName>
    </submittedName>
</protein>
<sequence length="243" mass="27345">MLCEFVYECVGRSTKRSSAYPIDWSAQLRRFQCAFCDRIGYLVDADPTRAELLRIENYSLKAMIDSTNWYGPIQRLYYSPLHQVISISPSSKDSGIAIDESAAAETANQDLVKTRIADDELPLLTPAQPNCVIAANIPAHLTPKSGSFVSGRFSTSLSSMGRPLCRICHLVHETPRNPLVAPCRCSGTMQYVHIGCLVHWLEISAKKMYPQPRCELCGYHYKRHPCIDVIAFTFLLFAYFRIG</sequence>
<dbReference type="GO" id="GO:0016567">
    <property type="term" value="P:protein ubiquitination"/>
    <property type="evidence" value="ECO:0007669"/>
    <property type="project" value="TreeGrafter"/>
</dbReference>
<dbReference type="InterPro" id="IPR013083">
    <property type="entry name" value="Znf_RING/FYVE/PHD"/>
</dbReference>
<keyword evidence="8" id="KW-1133">Transmembrane helix</keyword>
<dbReference type="OrthoDB" id="264354at2759"/>
<dbReference type="CDD" id="cd16495">
    <property type="entry name" value="RING_CH-C4HC3_MARCH"/>
    <property type="match status" value="1"/>
</dbReference>
<evidence type="ECO:0000256" key="5">
    <source>
        <dbReference type="ARBA" id="ARBA00022771"/>
    </source>
</evidence>
<accession>A0A0B2UUQ0</accession>
<keyword evidence="5" id="KW-0863">Zinc-finger</keyword>
<dbReference type="InterPro" id="IPR011016">
    <property type="entry name" value="Znf_RING-CH"/>
</dbReference>
<keyword evidence="2" id="KW-0808">Transferase</keyword>
<dbReference type="AlphaFoldDB" id="A0A0B2UUQ0"/>
<dbReference type="PANTHER" id="PTHR46065:SF3">
    <property type="entry name" value="FI20425P1"/>
    <property type="match status" value="1"/>
</dbReference>
<dbReference type="Proteomes" id="UP000031036">
    <property type="component" value="Unassembled WGS sequence"/>
</dbReference>
<dbReference type="PROSITE" id="PS51292">
    <property type="entry name" value="ZF_RING_CH"/>
    <property type="match status" value="1"/>
</dbReference>
<gene>
    <name evidence="11" type="primary">March1</name>
    <name evidence="11" type="ORF">Tcan_17783</name>
</gene>
<dbReference type="GO" id="GO:0004842">
    <property type="term" value="F:ubiquitin-protein transferase activity"/>
    <property type="evidence" value="ECO:0007669"/>
    <property type="project" value="TreeGrafter"/>
</dbReference>
<dbReference type="STRING" id="6265.A0A0B2UUQ0"/>
<dbReference type="FunFam" id="3.30.40.10:FF:000571">
    <property type="entry name" value="Zinc finger, C3HC4 type"/>
    <property type="match status" value="1"/>
</dbReference>
<dbReference type="Gene3D" id="3.30.40.10">
    <property type="entry name" value="Zinc/RING finger domain, C3HC4 (zinc finger)"/>
    <property type="match status" value="1"/>
</dbReference>
<keyword evidence="4" id="KW-0479">Metal-binding</keyword>
<dbReference type="EMBL" id="JPKZ01003219">
    <property type="protein sequence ID" value="KHN72772.1"/>
    <property type="molecule type" value="Genomic_DNA"/>
</dbReference>
<reference evidence="11 12" key="1">
    <citation type="submission" date="2014-11" db="EMBL/GenBank/DDBJ databases">
        <title>Genetic blueprint of the zoonotic pathogen Toxocara canis.</title>
        <authorList>
            <person name="Zhu X.-Q."/>
            <person name="Korhonen P.K."/>
            <person name="Cai H."/>
            <person name="Young N.D."/>
            <person name="Nejsum P."/>
            <person name="von Samson-Himmelstjerna G."/>
            <person name="Boag P.R."/>
            <person name="Tan P."/>
            <person name="Li Q."/>
            <person name="Min J."/>
            <person name="Yang Y."/>
            <person name="Wang X."/>
            <person name="Fang X."/>
            <person name="Hall R.S."/>
            <person name="Hofmann A."/>
            <person name="Sternberg P.W."/>
            <person name="Jex A.R."/>
            <person name="Gasser R.B."/>
        </authorList>
    </citation>
    <scope>NUCLEOTIDE SEQUENCE [LARGE SCALE GENOMIC DNA]</scope>
    <source>
        <strain evidence="11">PN_DK_2014</strain>
    </source>
</reference>
<dbReference type="GO" id="GO:0016020">
    <property type="term" value="C:membrane"/>
    <property type="evidence" value="ECO:0007669"/>
    <property type="project" value="UniProtKB-SubCell"/>
</dbReference>
<dbReference type="Pfam" id="PF12906">
    <property type="entry name" value="RINGv"/>
    <property type="match status" value="1"/>
</dbReference>
<evidence type="ECO:0000313" key="11">
    <source>
        <dbReference type="EMBL" id="KHN72772.1"/>
    </source>
</evidence>
<dbReference type="SMART" id="SM00744">
    <property type="entry name" value="RINGv"/>
    <property type="match status" value="1"/>
</dbReference>
<keyword evidence="3" id="KW-0812">Transmembrane</keyword>
<evidence type="ECO:0000256" key="6">
    <source>
        <dbReference type="ARBA" id="ARBA00022786"/>
    </source>
</evidence>
<evidence type="ECO:0000256" key="9">
    <source>
        <dbReference type="ARBA" id="ARBA00023136"/>
    </source>
</evidence>
<keyword evidence="7" id="KW-0862">Zinc</keyword>
<evidence type="ECO:0000313" key="12">
    <source>
        <dbReference type="Proteomes" id="UP000031036"/>
    </source>
</evidence>
<proteinExistence type="predicted"/>
<name>A0A0B2UUQ0_TOXCA</name>
<evidence type="ECO:0000256" key="2">
    <source>
        <dbReference type="ARBA" id="ARBA00022679"/>
    </source>
</evidence>
<evidence type="ECO:0000256" key="8">
    <source>
        <dbReference type="ARBA" id="ARBA00022989"/>
    </source>
</evidence>
<comment type="caution">
    <text evidence="11">The sequence shown here is derived from an EMBL/GenBank/DDBJ whole genome shotgun (WGS) entry which is preliminary data.</text>
</comment>
<evidence type="ECO:0000259" key="10">
    <source>
        <dbReference type="PROSITE" id="PS51292"/>
    </source>
</evidence>
<evidence type="ECO:0000256" key="7">
    <source>
        <dbReference type="ARBA" id="ARBA00022833"/>
    </source>
</evidence>
<evidence type="ECO:0000256" key="3">
    <source>
        <dbReference type="ARBA" id="ARBA00022692"/>
    </source>
</evidence>
<evidence type="ECO:0000256" key="1">
    <source>
        <dbReference type="ARBA" id="ARBA00004141"/>
    </source>
</evidence>
<dbReference type="SUPFAM" id="SSF57850">
    <property type="entry name" value="RING/U-box"/>
    <property type="match status" value="1"/>
</dbReference>
<keyword evidence="12" id="KW-1185">Reference proteome</keyword>
<evidence type="ECO:0000256" key="4">
    <source>
        <dbReference type="ARBA" id="ARBA00022723"/>
    </source>
</evidence>
<dbReference type="PANTHER" id="PTHR46065">
    <property type="entry name" value="E3 UBIQUITIN-PROTEIN LIGASE MARCH 2/3 FAMILY MEMBER"/>
    <property type="match status" value="1"/>
</dbReference>